<evidence type="ECO:0000313" key="1">
    <source>
        <dbReference type="EMBL" id="JAE35058.1"/>
    </source>
</evidence>
<sequence length="15" mass="1680">MKDSMIGLNSTTLRL</sequence>
<dbReference type="EMBL" id="GBRH01162838">
    <property type="protein sequence ID" value="JAE35058.1"/>
    <property type="molecule type" value="Transcribed_RNA"/>
</dbReference>
<organism evidence="1">
    <name type="scientific">Arundo donax</name>
    <name type="common">Giant reed</name>
    <name type="synonym">Donax arundinaceus</name>
    <dbReference type="NCBI Taxonomy" id="35708"/>
    <lineage>
        <taxon>Eukaryota</taxon>
        <taxon>Viridiplantae</taxon>
        <taxon>Streptophyta</taxon>
        <taxon>Embryophyta</taxon>
        <taxon>Tracheophyta</taxon>
        <taxon>Spermatophyta</taxon>
        <taxon>Magnoliopsida</taxon>
        <taxon>Liliopsida</taxon>
        <taxon>Poales</taxon>
        <taxon>Poaceae</taxon>
        <taxon>PACMAD clade</taxon>
        <taxon>Arundinoideae</taxon>
        <taxon>Arundineae</taxon>
        <taxon>Arundo</taxon>
    </lineage>
</organism>
<name>A0A0A9HQ89_ARUDO</name>
<protein>
    <submittedName>
        <fullName evidence="1">Uncharacterized protein</fullName>
    </submittedName>
</protein>
<accession>A0A0A9HQ89</accession>
<proteinExistence type="predicted"/>
<reference evidence="1" key="1">
    <citation type="submission" date="2014-09" db="EMBL/GenBank/DDBJ databases">
        <authorList>
            <person name="Magalhaes I.L.F."/>
            <person name="Oliveira U."/>
            <person name="Santos F.R."/>
            <person name="Vidigal T.H.D.A."/>
            <person name="Brescovit A.D."/>
            <person name="Santos A.J."/>
        </authorList>
    </citation>
    <scope>NUCLEOTIDE SEQUENCE</scope>
    <source>
        <tissue evidence="1">Shoot tissue taken approximately 20 cm above the soil surface</tissue>
    </source>
</reference>
<reference evidence="1" key="2">
    <citation type="journal article" date="2015" name="Data Brief">
        <title>Shoot transcriptome of the giant reed, Arundo donax.</title>
        <authorList>
            <person name="Barrero R.A."/>
            <person name="Guerrero F.D."/>
            <person name="Moolhuijzen P."/>
            <person name="Goolsby J.A."/>
            <person name="Tidwell J."/>
            <person name="Bellgard S.E."/>
            <person name="Bellgard M.I."/>
        </authorList>
    </citation>
    <scope>NUCLEOTIDE SEQUENCE</scope>
    <source>
        <tissue evidence="1">Shoot tissue taken approximately 20 cm above the soil surface</tissue>
    </source>
</reference>